<dbReference type="InterPro" id="IPR017907">
    <property type="entry name" value="Znf_RING_CS"/>
</dbReference>
<dbReference type="InterPro" id="IPR027370">
    <property type="entry name" value="Znf-RING_euk"/>
</dbReference>
<dbReference type="SUPFAM" id="SSF57850">
    <property type="entry name" value="RING/U-box"/>
    <property type="match status" value="1"/>
</dbReference>
<dbReference type="PANTHER" id="PTHR25465:SF41">
    <property type="entry name" value="E3 UBIQUITIN-PROTEIN LIGASE RNF135"/>
    <property type="match status" value="1"/>
</dbReference>
<proteinExistence type="predicted"/>
<evidence type="ECO:0000256" key="4">
    <source>
        <dbReference type="PROSITE-ProRule" id="PRU00175"/>
    </source>
</evidence>
<feature type="domain" description="RING-type" evidence="5">
    <location>
        <begin position="16"/>
        <end position="60"/>
    </location>
</feature>
<reference evidence="6" key="2">
    <citation type="submission" date="2025-08" db="UniProtKB">
        <authorList>
            <consortium name="Ensembl"/>
        </authorList>
    </citation>
    <scope>IDENTIFICATION</scope>
</reference>
<dbReference type="PROSITE" id="PS50089">
    <property type="entry name" value="ZF_RING_2"/>
    <property type="match status" value="1"/>
</dbReference>
<evidence type="ECO:0000313" key="7">
    <source>
        <dbReference type="Proteomes" id="UP001501940"/>
    </source>
</evidence>
<dbReference type="Ensembl" id="ENSAOCT00000085507.1">
    <property type="protein sequence ID" value="ENSAOCP00000074820.1"/>
    <property type="gene ID" value="ENSAOCG00000031337.1"/>
</dbReference>
<dbReference type="PROSITE" id="PS00518">
    <property type="entry name" value="ZF_RING_1"/>
    <property type="match status" value="1"/>
</dbReference>
<evidence type="ECO:0000256" key="2">
    <source>
        <dbReference type="ARBA" id="ARBA00022771"/>
    </source>
</evidence>
<sequence length="123" mass="13519">MSLFKPEEQLVHELSCPICLQLYSDPVVLPCGHNYCRACICMTADTTDKSGILPRCPECREEYQGMDSLQRNFKLSSIVEGYRASAPQGQTGQQGCHSHGQYGCTSGQVTYCTCDGSNPVLDM</sequence>
<dbReference type="Gene3D" id="3.30.40.10">
    <property type="entry name" value="Zinc/RING finger domain, C3HC4 (zinc finger)"/>
    <property type="match status" value="1"/>
</dbReference>
<keyword evidence="1" id="KW-0479">Metal-binding</keyword>
<evidence type="ECO:0000256" key="1">
    <source>
        <dbReference type="ARBA" id="ARBA00022723"/>
    </source>
</evidence>
<name>A0AAQ6AFJ7_AMPOC</name>
<dbReference type="PANTHER" id="PTHR25465">
    <property type="entry name" value="B-BOX DOMAIN CONTAINING"/>
    <property type="match status" value="1"/>
</dbReference>
<dbReference type="AlphaFoldDB" id="A0AAQ6AFJ7"/>
<accession>A0AAQ6AFJ7</accession>
<evidence type="ECO:0000313" key="6">
    <source>
        <dbReference type="Ensembl" id="ENSAOCP00000074820.1"/>
    </source>
</evidence>
<dbReference type="Pfam" id="PF13445">
    <property type="entry name" value="zf-RING_UBOX"/>
    <property type="match status" value="1"/>
</dbReference>
<dbReference type="Proteomes" id="UP001501940">
    <property type="component" value="Chromosome 8"/>
</dbReference>
<dbReference type="GeneTree" id="ENSGT01030000234583"/>
<keyword evidence="7" id="KW-1185">Reference proteome</keyword>
<evidence type="ECO:0000259" key="5">
    <source>
        <dbReference type="PROSITE" id="PS50089"/>
    </source>
</evidence>
<dbReference type="SMART" id="SM00184">
    <property type="entry name" value="RING"/>
    <property type="match status" value="1"/>
</dbReference>
<keyword evidence="3" id="KW-0862">Zinc</keyword>
<keyword evidence="2 4" id="KW-0863">Zinc-finger</keyword>
<reference evidence="6 7" key="1">
    <citation type="submission" date="2022-01" db="EMBL/GenBank/DDBJ databases">
        <title>A chromosome-scale genome assembly of the false clownfish, Amphiprion ocellaris.</title>
        <authorList>
            <person name="Ryu T."/>
        </authorList>
    </citation>
    <scope>NUCLEOTIDE SEQUENCE [LARGE SCALE GENOMIC DNA]</scope>
</reference>
<dbReference type="InterPro" id="IPR001841">
    <property type="entry name" value="Znf_RING"/>
</dbReference>
<dbReference type="GO" id="GO:0008270">
    <property type="term" value="F:zinc ion binding"/>
    <property type="evidence" value="ECO:0007669"/>
    <property type="project" value="UniProtKB-KW"/>
</dbReference>
<organism evidence="6 7">
    <name type="scientific">Amphiprion ocellaris</name>
    <name type="common">Clown anemonefish</name>
    <dbReference type="NCBI Taxonomy" id="80972"/>
    <lineage>
        <taxon>Eukaryota</taxon>
        <taxon>Metazoa</taxon>
        <taxon>Chordata</taxon>
        <taxon>Craniata</taxon>
        <taxon>Vertebrata</taxon>
        <taxon>Euteleostomi</taxon>
        <taxon>Actinopterygii</taxon>
        <taxon>Neopterygii</taxon>
        <taxon>Teleostei</taxon>
        <taxon>Neoteleostei</taxon>
        <taxon>Acanthomorphata</taxon>
        <taxon>Ovalentaria</taxon>
        <taxon>Pomacentridae</taxon>
        <taxon>Amphiprion</taxon>
    </lineage>
</organism>
<dbReference type="InterPro" id="IPR013083">
    <property type="entry name" value="Znf_RING/FYVE/PHD"/>
</dbReference>
<evidence type="ECO:0000256" key="3">
    <source>
        <dbReference type="ARBA" id="ARBA00022833"/>
    </source>
</evidence>
<protein>
    <recommendedName>
        <fullName evidence="5">RING-type domain-containing protein</fullName>
    </recommendedName>
</protein>
<dbReference type="InterPro" id="IPR051051">
    <property type="entry name" value="E3_ubiq-ligase_TRIM/RNF"/>
</dbReference>
<reference evidence="6" key="3">
    <citation type="submission" date="2025-09" db="UniProtKB">
        <authorList>
            <consortium name="Ensembl"/>
        </authorList>
    </citation>
    <scope>IDENTIFICATION</scope>
</reference>